<evidence type="ECO:0000256" key="1">
    <source>
        <dbReference type="SAM" id="Coils"/>
    </source>
</evidence>
<evidence type="ECO:0000313" key="3">
    <source>
        <dbReference type="Proteomes" id="UP000694564"/>
    </source>
</evidence>
<dbReference type="Ensembl" id="ENSSVLT00005021608.1">
    <property type="protein sequence ID" value="ENSSVLP00005019400.1"/>
    <property type="gene ID" value="ENSSVLG00005014708.1"/>
</dbReference>
<evidence type="ECO:0000313" key="2">
    <source>
        <dbReference type="Ensembl" id="ENSSVLP00005019400.1"/>
    </source>
</evidence>
<dbReference type="GeneTree" id="ENSGT00390000012215"/>
<reference evidence="2" key="1">
    <citation type="submission" date="2025-08" db="UniProtKB">
        <authorList>
            <consortium name="Ensembl"/>
        </authorList>
    </citation>
    <scope>IDENTIFICATION</scope>
</reference>
<dbReference type="Proteomes" id="UP000694564">
    <property type="component" value="Chromosome 13"/>
</dbReference>
<proteinExistence type="predicted"/>
<name>A0A8D2D4D3_SCIVU</name>
<accession>A0A8D2D4D3</accession>
<feature type="coiled-coil region" evidence="1">
    <location>
        <begin position="96"/>
        <end position="123"/>
    </location>
</feature>
<dbReference type="PANTHER" id="PTHR35088">
    <property type="entry name" value="COILED-COIL DOMAIN-CONTAINING PROTEIN 178"/>
    <property type="match status" value="1"/>
</dbReference>
<keyword evidence="3" id="KW-1185">Reference proteome</keyword>
<reference evidence="2" key="2">
    <citation type="submission" date="2025-09" db="UniProtKB">
        <authorList>
            <consortium name="Ensembl"/>
        </authorList>
    </citation>
    <scope>IDENTIFICATION</scope>
</reference>
<keyword evidence="1" id="KW-0175">Coiled coil</keyword>
<sequence>MPENEKISSCPTEDNQTKIGITDLRIKALREKAKERASAGNARSQSLVLFGGPKESLEIIKDSKTTNTEEVNKGIYFNFPCRRQSCANVNIPAPCVNKMISHIEEVESKLQEHLKQLCQLQRKLHKQWQEYFRLVVLFHQMQLDKFQAESQESIQKILAVQNESSNLMQHIEDFFQSLTDGSCKNDG</sequence>
<protein>
    <submittedName>
        <fullName evidence="2">Coiled-coil domain containing 178</fullName>
    </submittedName>
</protein>
<dbReference type="AlphaFoldDB" id="A0A8D2D4D3"/>
<gene>
    <name evidence="2" type="primary">CCDC178</name>
</gene>
<dbReference type="InterPro" id="IPR038826">
    <property type="entry name" value="CCDC178"/>
</dbReference>
<organism evidence="2 3">
    <name type="scientific">Sciurus vulgaris</name>
    <name type="common">Eurasian red squirrel</name>
    <dbReference type="NCBI Taxonomy" id="55149"/>
    <lineage>
        <taxon>Eukaryota</taxon>
        <taxon>Metazoa</taxon>
        <taxon>Chordata</taxon>
        <taxon>Craniata</taxon>
        <taxon>Vertebrata</taxon>
        <taxon>Euteleostomi</taxon>
        <taxon>Mammalia</taxon>
        <taxon>Eutheria</taxon>
        <taxon>Euarchontoglires</taxon>
        <taxon>Glires</taxon>
        <taxon>Rodentia</taxon>
        <taxon>Sciuromorpha</taxon>
        <taxon>Sciuridae</taxon>
        <taxon>Sciurinae</taxon>
        <taxon>Sciurini</taxon>
        <taxon>Sciurus</taxon>
    </lineage>
</organism>
<dbReference type="PANTHER" id="PTHR35088:SF1">
    <property type="entry name" value="COILED-COIL DOMAIN-CONTAINING PROTEIN 178"/>
    <property type="match status" value="1"/>
</dbReference>